<keyword evidence="2" id="KW-0472">Membrane</keyword>
<dbReference type="OrthoDB" id="3431427at2759"/>
<dbReference type="PANTHER" id="PTHR34502">
    <property type="entry name" value="DUF6594 DOMAIN-CONTAINING PROTEIN-RELATED"/>
    <property type="match status" value="1"/>
</dbReference>
<feature type="domain" description="DUF6594" evidence="3">
    <location>
        <begin position="96"/>
        <end position="360"/>
    </location>
</feature>
<feature type="compositionally biased region" description="Polar residues" evidence="1">
    <location>
        <begin position="15"/>
        <end position="44"/>
    </location>
</feature>
<feature type="transmembrane region" description="Helical" evidence="2">
    <location>
        <begin position="323"/>
        <end position="343"/>
    </location>
</feature>
<dbReference type="GeneID" id="28836912"/>
<feature type="transmembrane region" description="Helical" evidence="2">
    <location>
        <begin position="349"/>
        <end position="365"/>
    </location>
</feature>
<organism evidence="4 5">
    <name type="scientific">Pseudogymnoascus verrucosus</name>
    <dbReference type="NCBI Taxonomy" id="342668"/>
    <lineage>
        <taxon>Eukaryota</taxon>
        <taxon>Fungi</taxon>
        <taxon>Dikarya</taxon>
        <taxon>Ascomycota</taxon>
        <taxon>Pezizomycotina</taxon>
        <taxon>Leotiomycetes</taxon>
        <taxon>Thelebolales</taxon>
        <taxon>Thelebolaceae</taxon>
        <taxon>Pseudogymnoascus</taxon>
    </lineage>
</organism>
<sequence>MSLSPPESVRRPSQAPASAQDTIQTTPLDWSSTAPSAPQGSTKSLLEKESNILSTDATTNVSTASDPTNALTSSDSALNEPTEQEIAENPWKYIGYPQFSRWVASDQAWFITRRFSTLNARVILLLQDRIVELEDKLNALDEVYSLPRNIIGDEDLTHNGSFRIDRESQRTTVLNDLSKALAQYNSFVNEYSQLASRPSVRMDDVKAVRQWLANHESAIDDLEAAYINENHNDDLIPVHPKPRSWFRMVLEKSSILRHRPLKRFLSREPSDPLIKKKDEGQTVWHNDRRVERLSAVVIGIVGLSMLIGPIWALYEVEPSNKRLGIITGFIVAFYILVVIATTAKLFESLAAVAAYSAVLMVFMQIQKQ</sequence>
<name>A0A1B8GRY0_9PEZI</name>
<dbReference type="EMBL" id="KV460216">
    <property type="protein sequence ID" value="OBT98581.1"/>
    <property type="molecule type" value="Genomic_DNA"/>
</dbReference>
<feature type="region of interest" description="Disordered" evidence="1">
    <location>
        <begin position="1"/>
        <end position="84"/>
    </location>
</feature>
<keyword evidence="2" id="KW-0812">Transmembrane</keyword>
<evidence type="ECO:0000259" key="3">
    <source>
        <dbReference type="Pfam" id="PF20237"/>
    </source>
</evidence>
<dbReference type="Proteomes" id="UP000091956">
    <property type="component" value="Unassembled WGS sequence"/>
</dbReference>
<dbReference type="InterPro" id="IPR046529">
    <property type="entry name" value="DUF6594"/>
</dbReference>
<reference evidence="5" key="2">
    <citation type="journal article" date="2018" name="Nat. Commun.">
        <title>Extreme sensitivity to ultraviolet light in the fungal pathogen causing white-nose syndrome of bats.</title>
        <authorList>
            <person name="Palmer J.M."/>
            <person name="Drees K.P."/>
            <person name="Foster J.T."/>
            <person name="Lindner D.L."/>
        </authorList>
    </citation>
    <scope>NUCLEOTIDE SEQUENCE [LARGE SCALE GENOMIC DNA]</scope>
    <source>
        <strain evidence="5">UAMH 10579</strain>
    </source>
</reference>
<feature type="compositionally biased region" description="Polar residues" evidence="1">
    <location>
        <begin position="51"/>
        <end position="81"/>
    </location>
</feature>
<protein>
    <recommendedName>
        <fullName evidence="3">DUF6594 domain-containing protein</fullName>
    </recommendedName>
</protein>
<keyword evidence="5" id="KW-1185">Reference proteome</keyword>
<keyword evidence="2" id="KW-1133">Transmembrane helix</keyword>
<dbReference type="AlphaFoldDB" id="A0A1B8GRY0"/>
<evidence type="ECO:0000256" key="1">
    <source>
        <dbReference type="SAM" id="MobiDB-lite"/>
    </source>
</evidence>
<evidence type="ECO:0000313" key="4">
    <source>
        <dbReference type="EMBL" id="OBT98581.1"/>
    </source>
</evidence>
<dbReference type="STRING" id="342668.A0A1B8GRY0"/>
<accession>A0A1B8GRY0</accession>
<proteinExistence type="predicted"/>
<reference evidence="4 5" key="1">
    <citation type="submission" date="2016-03" db="EMBL/GenBank/DDBJ databases">
        <title>Comparative genomics of Pseudogymnoascus destructans, the fungus causing white-nose syndrome of bats.</title>
        <authorList>
            <person name="Palmer J.M."/>
            <person name="Drees K.P."/>
            <person name="Foster J.T."/>
            <person name="Lindner D.L."/>
        </authorList>
    </citation>
    <scope>NUCLEOTIDE SEQUENCE [LARGE SCALE GENOMIC DNA]</scope>
    <source>
        <strain evidence="4 5">UAMH 10579</strain>
    </source>
</reference>
<dbReference type="Pfam" id="PF20237">
    <property type="entry name" value="DUF6594"/>
    <property type="match status" value="1"/>
</dbReference>
<dbReference type="RefSeq" id="XP_018132314.1">
    <property type="nucleotide sequence ID" value="XM_018273013.2"/>
</dbReference>
<feature type="transmembrane region" description="Helical" evidence="2">
    <location>
        <begin position="293"/>
        <end position="314"/>
    </location>
</feature>
<evidence type="ECO:0000313" key="5">
    <source>
        <dbReference type="Proteomes" id="UP000091956"/>
    </source>
</evidence>
<dbReference type="PANTHER" id="PTHR34502:SF4">
    <property type="entry name" value="DUF6594 DOMAIN-CONTAINING PROTEIN"/>
    <property type="match status" value="1"/>
</dbReference>
<gene>
    <name evidence="4" type="ORF">VE01_03526</name>
</gene>
<evidence type="ECO:0000256" key="2">
    <source>
        <dbReference type="SAM" id="Phobius"/>
    </source>
</evidence>